<name>A0ABR2WW72_9FUNG</name>
<feature type="compositionally biased region" description="Basic and acidic residues" evidence="8">
    <location>
        <begin position="110"/>
        <end position="130"/>
    </location>
</feature>
<evidence type="ECO:0000256" key="8">
    <source>
        <dbReference type="SAM" id="MobiDB-lite"/>
    </source>
</evidence>
<evidence type="ECO:0000256" key="1">
    <source>
        <dbReference type="ARBA" id="ARBA00004123"/>
    </source>
</evidence>
<comment type="subcellular location">
    <subcellularLocation>
        <location evidence="1">Nucleus</location>
    </subcellularLocation>
</comment>
<dbReference type="InterPro" id="IPR053820">
    <property type="entry name" value="MSL3_chromo-like"/>
</dbReference>
<dbReference type="InterPro" id="IPR026541">
    <property type="entry name" value="MRG_dom"/>
</dbReference>
<organism evidence="10 11">
    <name type="scientific">Basidiobolus ranarum</name>
    <dbReference type="NCBI Taxonomy" id="34480"/>
    <lineage>
        <taxon>Eukaryota</taxon>
        <taxon>Fungi</taxon>
        <taxon>Fungi incertae sedis</taxon>
        <taxon>Zoopagomycota</taxon>
        <taxon>Entomophthoromycotina</taxon>
        <taxon>Basidiobolomycetes</taxon>
        <taxon>Basidiobolales</taxon>
        <taxon>Basidiobolaceae</taxon>
        <taxon>Basidiobolus</taxon>
    </lineage>
</organism>
<evidence type="ECO:0000256" key="4">
    <source>
        <dbReference type="ARBA" id="ARBA00022853"/>
    </source>
</evidence>
<comment type="caution">
    <text evidence="10">The sequence shown here is derived from an EMBL/GenBank/DDBJ whole genome shotgun (WGS) entry which is preliminary data.</text>
</comment>
<dbReference type="PIRSF" id="PIRSF038133">
    <property type="entry name" value="HAT_Nua4_EAF3/MRG15"/>
    <property type="match status" value="1"/>
</dbReference>
<dbReference type="InterPro" id="IPR016197">
    <property type="entry name" value="Chromo-like_dom_sf"/>
</dbReference>
<dbReference type="PANTHER" id="PTHR10880">
    <property type="entry name" value="MORTALITY FACTOR 4-LIKE PROTEIN"/>
    <property type="match status" value="1"/>
</dbReference>
<dbReference type="Pfam" id="PF05712">
    <property type="entry name" value="MRG"/>
    <property type="match status" value="1"/>
</dbReference>
<dbReference type="PANTHER" id="PTHR10880:SF15">
    <property type="entry name" value="MSL COMPLEX SUBUNIT 3"/>
    <property type="match status" value="1"/>
</dbReference>
<keyword evidence="6" id="KW-0804">Transcription</keyword>
<protein>
    <recommendedName>
        <fullName evidence="3">Chromatin modification-related protein EAF3</fullName>
    </recommendedName>
</protein>
<keyword evidence="4" id="KW-0156">Chromatin regulator</keyword>
<keyword evidence="7" id="KW-0539">Nucleus</keyword>
<dbReference type="InterPro" id="IPR038217">
    <property type="entry name" value="MRG_C_sf"/>
</dbReference>
<dbReference type="Proteomes" id="UP001479436">
    <property type="component" value="Unassembled WGS sequence"/>
</dbReference>
<sequence>MAEKDTRNLAFTKEEKILCYHGAFLYEAKVLQCEWWDGNEQIEEGGHYYVHYKGWKQTWDEWVPETRILKYNEENLATQAALKAAIKTKKKSSTKEKSQTEVTKSRKRARENSSEKSKPHDESHEKRPEVKISIPSSLKLQLVDDWENITKMEHLVPLPREITVAQILTMYKETKEKKRSSKEKEDILNEVLDGLKLYFNNALGTILLYRFERQQYIDVCKQYPNSNMSDIYGAEHLLRLFVQLPMLIAHTSMDQEAVNILRDQFTEFMKYLQKHAKELFIPQYEKASDDYIAKSKST</sequence>
<evidence type="ECO:0000259" key="9">
    <source>
        <dbReference type="SMART" id="SM00298"/>
    </source>
</evidence>
<evidence type="ECO:0000313" key="11">
    <source>
        <dbReference type="Proteomes" id="UP001479436"/>
    </source>
</evidence>
<evidence type="ECO:0000313" key="10">
    <source>
        <dbReference type="EMBL" id="KAK9765778.1"/>
    </source>
</evidence>
<keyword evidence="11" id="KW-1185">Reference proteome</keyword>
<evidence type="ECO:0000256" key="5">
    <source>
        <dbReference type="ARBA" id="ARBA00023015"/>
    </source>
</evidence>
<evidence type="ECO:0000256" key="2">
    <source>
        <dbReference type="ARBA" id="ARBA00009093"/>
    </source>
</evidence>
<evidence type="ECO:0000256" key="3">
    <source>
        <dbReference type="ARBA" id="ARBA00018505"/>
    </source>
</evidence>
<dbReference type="Pfam" id="PF22732">
    <property type="entry name" value="MSL3_chromo-like"/>
    <property type="match status" value="1"/>
</dbReference>
<dbReference type="SUPFAM" id="SSF54160">
    <property type="entry name" value="Chromo domain-like"/>
    <property type="match status" value="1"/>
</dbReference>
<dbReference type="Gene3D" id="2.30.30.140">
    <property type="match status" value="1"/>
</dbReference>
<accession>A0ABR2WW72</accession>
<dbReference type="InterPro" id="IPR008676">
    <property type="entry name" value="MRG"/>
</dbReference>
<evidence type="ECO:0000256" key="6">
    <source>
        <dbReference type="ARBA" id="ARBA00023163"/>
    </source>
</evidence>
<dbReference type="SMART" id="SM00298">
    <property type="entry name" value="CHROMO"/>
    <property type="match status" value="1"/>
</dbReference>
<dbReference type="EMBL" id="JASJQH010000226">
    <property type="protein sequence ID" value="KAK9765778.1"/>
    <property type="molecule type" value="Genomic_DNA"/>
</dbReference>
<reference evidence="10 11" key="1">
    <citation type="submission" date="2023-04" db="EMBL/GenBank/DDBJ databases">
        <title>Genome of Basidiobolus ranarum AG-B5.</title>
        <authorList>
            <person name="Stajich J.E."/>
            <person name="Carter-House D."/>
            <person name="Gryganskyi A."/>
        </authorList>
    </citation>
    <scope>NUCLEOTIDE SEQUENCE [LARGE SCALE GENOMIC DNA]</scope>
    <source>
        <strain evidence="10 11">AG-B5</strain>
    </source>
</reference>
<dbReference type="InterPro" id="IPR000953">
    <property type="entry name" value="Chromo/chromo_shadow_dom"/>
</dbReference>
<evidence type="ECO:0000256" key="7">
    <source>
        <dbReference type="ARBA" id="ARBA00023242"/>
    </source>
</evidence>
<feature type="domain" description="Chromo" evidence="9">
    <location>
        <begin position="25"/>
        <end position="84"/>
    </location>
</feature>
<dbReference type="Gene3D" id="1.10.274.30">
    <property type="entry name" value="MRG domain"/>
    <property type="match status" value="1"/>
</dbReference>
<dbReference type="PROSITE" id="PS51640">
    <property type="entry name" value="MRG"/>
    <property type="match status" value="1"/>
</dbReference>
<proteinExistence type="inferred from homology"/>
<gene>
    <name evidence="10" type="primary">EAF3_1</name>
    <name evidence="10" type="ORF">K7432_005616</name>
</gene>
<comment type="similarity">
    <text evidence="2">Belongs to the MRG family.</text>
</comment>
<feature type="region of interest" description="Disordered" evidence="8">
    <location>
        <begin position="87"/>
        <end position="130"/>
    </location>
</feature>
<keyword evidence="5" id="KW-0805">Transcription regulation</keyword>